<dbReference type="OrthoDB" id="426718at2759"/>
<name>A0A9W9J8P0_9EURO</name>
<feature type="chain" id="PRO_5040745344" evidence="2">
    <location>
        <begin position="25"/>
        <end position="449"/>
    </location>
</feature>
<dbReference type="InterPro" id="IPR021838">
    <property type="entry name" value="DUF3431"/>
</dbReference>
<evidence type="ECO:0000256" key="2">
    <source>
        <dbReference type="SAM" id="SignalP"/>
    </source>
</evidence>
<protein>
    <submittedName>
        <fullName evidence="3">Uncharacterized protein</fullName>
    </submittedName>
</protein>
<evidence type="ECO:0000313" key="4">
    <source>
        <dbReference type="Proteomes" id="UP001150904"/>
    </source>
</evidence>
<accession>A0A9W9J8P0</accession>
<sequence length="449" mass="51550">MMPTFRISLICSLVLTLLLVKSHLDSIKSDHQDRRRFDFVVNDGGALIELVSKDQVPTPVHSSSRVSSSTTTTPTPTSKAWPEPTNPGIKRTEFKPQIIPVEVPGGWDDDSFDFAPFLWDSTEDDKEEEDDDEEEEDDDEEEEEERKLTPSSPPKPKVTPKSDRIVVMGRTSWENTDWLEEELPDWQHAVYVVDDPDAEYSVQENKGKESNVYLQYIMDHYDDKSLPDYIVFLHAHRSSAHVEFMEQNNALTVQRLQLDYLKTSGYVNLRCDWGPGCPDEVQPFRQLDGRTTEIAFAGAWIRIFNNTDVPEVIAAPCCAQFAVTKEQIRARPLSDYQAYHHWLMTTELDDETSGRVFEYLWHIIFGKEAVYCPSKAQCYSDVYNIEYLPEWDWTLPEDGWLGEGEWNDDLEDLDEEDLSSVIEDDAQVTSGNSSKTDKDQYVVSDDLSD</sequence>
<dbReference type="AlphaFoldDB" id="A0A9W9J8P0"/>
<dbReference type="RefSeq" id="XP_058304927.1">
    <property type="nucleotide sequence ID" value="XM_058458028.1"/>
</dbReference>
<gene>
    <name evidence="3" type="ORF">N7498_010972</name>
</gene>
<dbReference type="PANTHER" id="PTHR37490:SF2">
    <property type="match status" value="1"/>
</dbReference>
<reference evidence="3" key="2">
    <citation type="journal article" date="2023" name="IMA Fungus">
        <title>Comparative genomic study of the Penicillium genus elucidates a diverse pangenome and 15 lateral gene transfer events.</title>
        <authorList>
            <person name="Petersen C."/>
            <person name="Sorensen T."/>
            <person name="Nielsen M.R."/>
            <person name="Sondergaard T.E."/>
            <person name="Sorensen J.L."/>
            <person name="Fitzpatrick D.A."/>
            <person name="Frisvad J.C."/>
            <person name="Nielsen K.L."/>
        </authorList>
    </citation>
    <scope>NUCLEOTIDE SEQUENCE</scope>
    <source>
        <strain evidence="3">IBT 15544</strain>
    </source>
</reference>
<evidence type="ECO:0000313" key="3">
    <source>
        <dbReference type="EMBL" id="KAJ5191987.1"/>
    </source>
</evidence>
<dbReference type="Pfam" id="PF11913">
    <property type="entry name" value="DUF3431"/>
    <property type="match status" value="1"/>
</dbReference>
<evidence type="ECO:0000256" key="1">
    <source>
        <dbReference type="SAM" id="MobiDB-lite"/>
    </source>
</evidence>
<dbReference type="GeneID" id="83185329"/>
<dbReference type="EMBL" id="JAPQKR010000016">
    <property type="protein sequence ID" value="KAJ5191987.1"/>
    <property type="molecule type" value="Genomic_DNA"/>
</dbReference>
<feature type="region of interest" description="Disordered" evidence="1">
    <location>
        <begin position="424"/>
        <end position="449"/>
    </location>
</feature>
<feature type="region of interest" description="Disordered" evidence="1">
    <location>
        <begin position="55"/>
        <end position="91"/>
    </location>
</feature>
<reference evidence="3" key="1">
    <citation type="submission" date="2022-12" db="EMBL/GenBank/DDBJ databases">
        <authorList>
            <person name="Petersen C."/>
        </authorList>
    </citation>
    <scope>NUCLEOTIDE SEQUENCE</scope>
    <source>
        <strain evidence="3">IBT 15544</strain>
    </source>
</reference>
<keyword evidence="2" id="KW-0732">Signal</keyword>
<dbReference type="PANTHER" id="PTHR37490">
    <property type="entry name" value="EXPRESSED PROTEIN"/>
    <property type="match status" value="1"/>
</dbReference>
<feature type="signal peptide" evidence="2">
    <location>
        <begin position="1"/>
        <end position="24"/>
    </location>
</feature>
<keyword evidence="4" id="KW-1185">Reference proteome</keyword>
<dbReference type="Proteomes" id="UP001150904">
    <property type="component" value="Unassembled WGS sequence"/>
</dbReference>
<feature type="region of interest" description="Disordered" evidence="1">
    <location>
        <begin position="104"/>
        <end position="163"/>
    </location>
</feature>
<feature type="compositionally biased region" description="Acidic residues" evidence="1">
    <location>
        <begin position="121"/>
        <end position="144"/>
    </location>
</feature>
<comment type="caution">
    <text evidence="3">The sequence shown here is derived from an EMBL/GenBank/DDBJ whole genome shotgun (WGS) entry which is preliminary data.</text>
</comment>
<organism evidence="3 4">
    <name type="scientific">Penicillium cinerascens</name>
    <dbReference type="NCBI Taxonomy" id="70096"/>
    <lineage>
        <taxon>Eukaryota</taxon>
        <taxon>Fungi</taxon>
        <taxon>Dikarya</taxon>
        <taxon>Ascomycota</taxon>
        <taxon>Pezizomycotina</taxon>
        <taxon>Eurotiomycetes</taxon>
        <taxon>Eurotiomycetidae</taxon>
        <taxon>Eurotiales</taxon>
        <taxon>Aspergillaceae</taxon>
        <taxon>Penicillium</taxon>
    </lineage>
</organism>
<proteinExistence type="predicted"/>
<feature type="compositionally biased region" description="Low complexity" evidence="1">
    <location>
        <begin position="56"/>
        <end position="78"/>
    </location>
</feature>